<proteinExistence type="predicted"/>
<dbReference type="Pfam" id="PF10989">
    <property type="entry name" value="DUF2808"/>
    <property type="match status" value="1"/>
</dbReference>
<organism evidence="2 3">
    <name type="scientific">Symplocastrum torsivum CPER-KK1</name>
    <dbReference type="NCBI Taxonomy" id="450513"/>
    <lineage>
        <taxon>Bacteria</taxon>
        <taxon>Bacillati</taxon>
        <taxon>Cyanobacteriota</taxon>
        <taxon>Cyanophyceae</taxon>
        <taxon>Oscillatoriophycideae</taxon>
        <taxon>Oscillatoriales</taxon>
        <taxon>Microcoleaceae</taxon>
        <taxon>Symplocastrum</taxon>
    </lineage>
</organism>
<evidence type="ECO:0000256" key="1">
    <source>
        <dbReference type="SAM" id="SignalP"/>
    </source>
</evidence>
<accession>A0A951U8L7</accession>
<feature type="chain" id="PRO_5037692643" evidence="1">
    <location>
        <begin position="27"/>
        <end position="188"/>
    </location>
</feature>
<name>A0A951U8L7_9CYAN</name>
<reference evidence="2" key="1">
    <citation type="submission" date="2021-05" db="EMBL/GenBank/DDBJ databases">
        <authorList>
            <person name="Pietrasiak N."/>
            <person name="Ward R."/>
            <person name="Stajich J.E."/>
            <person name="Kurbessoian T."/>
        </authorList>
    </citation>
    <scope>NUCLEOTIDE SEQUENCE</scope>
    <source>
        <strain evidence="2">CPER-KK1</strain>
    </source>
</reference>
<reference evidence="2" key="2">
    <citation type="journal article" date="2022" name="Microbiol. Resour. Announc.">
        <title>Metagenome Sequencing to Explore Phylogenomics of Terrestrial Cyanobacteria.</title>
        <authorList>
            <person name="Ward R.D."/>
            <person name="Stajich J.E."/>
            <person name="Johansen J.R."/>
            <person name="Huntemann M."/>
            <person name="Clum A."/>
            <person name="Foster B."/>
            <person name="Foster B."/>
            <person name="Roux S."/>
            <person name="Palaniappan K."/>
            <person name="Varghese N."/>
            <person name="Mukherjee S."/>
            <person name="Reddy T.B.K."/>
            <person name="Daum C."/>
            <person name="Copeland A."/>
            <person name="Chen I.A."/>
            <person name="Ivanova N.N."/>
            <person name="Kyrpides N.C."/>
            <person name="Shapiro N."/>
            <person name="Eloe-Fadrosh E.A."/>
            <person name="Pietrasiak N."/>
        </authorList>
    </citation>
    <scope>NUCLEOTIDE SEQUENCE</scope>
    <source>
        <strain evidence="2">CPER-KK1</strain>
    </source>
</reference>
<dbReference type="EMBL" id="JAHHIF010000005">
    <property type="protein sequence ID" value="MBW4543885.1"/>
    <property type="molecule type" value="Genomic_DNA"/>
</dbReference>
<dbReference type="InterPro" id="IPR021256">
    <property type="entry name" value="DUF2808"/>
</dbReference>
<keyword evidence="1" id="KW-0732">Signal</keyword>
<evidence type="ECO:0000313" key="2">
    <source>
        <dbReference type="EMBL" id="MBW4543885.1"/>
    </source>
</evidence>
<sequence>MRVSSLFGVMTLVASLLGVTTSSIQAIQLADGTVSFEKPPRLVKATTTYNQADISGATYYFTIELPENAGEPLQKVTINQRQGFDDIRFDLDDSRAFEGTPRNKGERLTLAAVTKDDETQTISLTFDPPVTPGKTITVGLRPRRNPWTGGVYLFGVTAFPAGEKPYGLYLGVGRLHFYDNDRDFPSDS</sequence>
<comment type="caution">
    <text evidence="2">The sequence shown here is derived from an EMBL/GenBank/DDBJ whole genome shotgun (WGS) entry which is preliminary data.</text>
</comment>
<gene>
    <name evidence="2" type="ORF">KME25_05510</name>
</gene>
<feature type="signal peptide" evidence="1">
    <location>
        <begin position="1"/>
        <end position="26"/>
    </location>
</feature>
<evidence type="ECO:0000313" key="3">
    <source>
        <dbReference type="Proteomes" id="UP000753908"/>
    </source>
</evidence>
<dbReference type="Proteomes" id="UP000753908">
    <property type="component" value="Unassembled WGS sequence"/>
</dbReference>
<dbReference type="AlphaFoldDB" id="A0A951U8L7"/>
<protein>
    <submittedName>
        <fullName evidence="2">DUF2808 domain-containing protein</fullName>
    </submittedName>
</protein>